<accession>A0A5C4L706</accession>
<comment type="similarity">
    <text evidence="1">Belongs to the metallo-dependent hydrolases superfamily.</text>
</comment>
<name>A0A5C4L706_9HYPH</name>
<proteinExistence type="inferred from homology"/>
<comment type="caution">
    <text evidence="3">The sequence shown here is derived from an EMBL/GenBank/DDBJ whole genome shotgun (WGS) entry which is preliminary data.</text>
</comment>
<dbReference type="Pfam" id="PF04909">
    <property type="entry name" value="Amidohydro_2"/>
    <property type="match status" value="1"/>
</dbReference>
<dbReference type="PANTHER" id="PTHR43569">
    <property type="entry name" value="AMIDOHYDROLASE"/>
    <property type="match status" value="1"/>
</dbReference>
<dbReference type="SUPFAM" id="SSF51556">
    <property type="entry name" value="Metallo-dependent hydrolases"/>
    <property type="match status" value="1"/>
</dbReference>
<dbReference type="InterPro" id="IPR052350">
    <property type="entry name" value="Metallo-dep_Lactonases"/>
</dbReference>
<feature type="domain" description="Amidohydrolase-related" evidence="2">
    <location>
        <begin position="34"/>
        <end position="344"/>
    </location>
</feature>
<dbReference type="EMBL" id="VDDA01000040">
    <property type="protein sequence ID" value="TNC07164.1"/>
    <property type="molecule type" value="Genomic_DNA"/>
</dbReference>
<evidence type="ECO:0000313" key="3">
    <source>
        <dbReference type="EMBL" id="TNC07164.1"/>
    </source>
</evidence>
<evidence type="ECO:0000259" key="2">
    <source>
        <dbReference type="Pfam" id="PF04909"/>
    </source>
</evidence>
<dbReference type="InterPro" id="IPR032466">
    <property type="entry name" value="Metal_Hydrolase"/>
</dbReference>
<protein>
    <submittedName>
        <fullName evidence="3">Amidohydrolase</fullName>
    </submittedName>
</protein>
<reference evidence="3 4" key="1">
    <citation type="submission" date="2019-06" db="EMBL/GenBank/DDBJ databases">
        <title>Genome of Methylobacterium sp. 17Sr1-39.</title>
        <authorList>
            <person name="Seo T."/>
        </authorList>
    </citation>
    <scope>NUCLEOTIDE SEQUENCE [LARGE SCALE GENOMIC DNA]</scope>
    <source>
        <strain evidence="3 4">17Sr1-39</strain>
    </source>
</reference>
<dbReference type="Gene3D" id="3.20.20.140">
    <property type="entry name" value="Metal-dependent hydrolases"/>
    <property type="match status" value="1"/>
</dbReference>
<gene>
    <name evidence="3" type="ORF">FF100_33215</name>
</gene>
<evidence type="ECO:0000313" key="4">
    <source>
        <dbReference type="Proteomes" id="UP000305267"/>
    </source>
</evidence>
<dbReference type="OrthoDB" id="9787654at2"/>
<keyword evidence="4" id="KW-1185">Reference proteome</keyword>
<dbReference type="GO" id="GO:0016787">
    <property type="term" value="F:hydrolase activity"/>
    <property type="evidence" value="ECO:0007669"/>
    <property type="project" value="UniProtKB-KW"/>
</dbReference>
<dbReference type="RefSeq" id="WP_139040297.1">
    <property type="nucleotide sequence ID" value="NZ_VDDA01000040.1"/>
</dbReference>
<dbReference type="AlphaFoldDB" id="A0A5C4L706"/>
<dbReference type="Proteomes" id="UP000305267">
    <property type="component" value="Unassembled WGS sequence"/>
</dbReference>
<dbReference type="InterPro" id="IPR006680">
    <property type="entry name" value="Amidohydro-rel"/>
</dbReference>
<sequence length="353" mass="37477">MAGAAPPGTPHLGVRPDWLALTREPALEPDLPIVDAHHHLWDRGEGRYLFDDLLADMNAGHDVRATVFVQSRSMYRPDGPEPLRPVGEVEFANGIAAQAASGLYGRRAACAAIVACADLTLGAAVAPILDALDRAGGDRLRGIRNQTAWHAHPEVVSNPVPPKPGLLAHAGFREGARLLGRRGLTLDVWAYQTQLAEVAALADACPDTTIVLDHCGGPIGVGPYAGRRAEAFAEWHAGIAALSRRPNLVVKLGGLAMRVGGYAFHERARPPGSSELAEAWRPVIGACLDLFGPQRCLFESNFPVDKGMVSYGVVWNAFKRVAVGASPAEKAALFHGTACRIYRLDAAAIASVP</sequence>
<keyword evidence="3" id="KW-0378">Hydrolase</keyword>
<evidence type="ECO:0000256" key="1">
    <source>
        <dbReference type="ARBA" id="ARBA00038310"/>
    </source>
</evidence>
<dbReference type="PANTHER" id="PTHR43569:SF1">
    <property type="entry name" value="BLL3371 PROTEIN"/>
    <property type="match status" value="1"/>
</dbReference>
<organism evidence="3 4">
    <name type="scientific">Methylobacterium terricola</name>
    <dbReference type="NCBI Taxonomy" id="2583531"/>
    <lineage>
        <taxon>Bacteria</taxon>
        <taxon>Pseudomonadati</taxon>
        <taxon>Pseudomonadota</taxon>
        <taxon>Alphaproteobacteria</taxon>
        <taxon>Hyphomicrobiales</taxon>
        <taxon>Methylobacteriaceae</taxon>
        <taxon>Methylobacterium</taxon>
    </lineage>
</organism>